<dbReference type="EMBL" id="JAAXLS010000019">
    <property type="protein sequence ID" value="NKQ55992.1"/>
    <property type="molecule type" value="Genomic_DNA"/>
</dbReference>
<sequence length="358" mass="37475">MTVEGRAVVISARIGAGHDGAAGELTRRLSGLGFAVDRFDYLDLLPGRWGQRLCDAYHRELEIAPASWDWLLAAMGHAPLAGLARAVSALALPNLRKVLAPAPRLVVSTYPLASQALGALRRKGELDAPVAVYLTDPSVHRLVVSQHADLHIAPNDHAAAAVRRFGAPATEVARPVVAPEFRPALPGERDRARRRFGLATGERLALVVSGSWGVGEVEEITADVTATGVAHPAVVCGRNEALRERLTRAGVPRVFGWVRDMPALLRACDVVVQNAGGLSTLEALATGVPVITYRCLPGHGRANARVLDEIGLVPSVTGVAGLAQALSTARPSGLPAGADPAGLLARLAGMRIPEVPAA</sequence>
<dbReference type="Proteomes" id="UP000715441">
    <property type="component" value="Unassembled WGS sequence"/>
</dbReference>
<comment type="caution">
    <text evidence="1">The sequence shown here is derived from an EMBL/GenBank/DDBJ whole genome shotgun (WGS) entry which is preliminary data.</text>
</comment>
<proteinExistence type="predicted"/>
<name>A0ABX1J879_9PSEU</name>
<dbReference type="SUPFAM" id="SSF53756">
    <property type="entry name" value="UDP-Glycosyltransferase/glycogen phosphorylase"/>
    <property type="match status" value="1"/>
</dbReference>
<reference evidence="1 2" key="1">
    <citation type="submission" date="2020-04" db="EMBL/GenBank/DDBJ databases">
        <title>Novel species.</title>
        <authorList>
            <person name="Teo W.F.A."/>
            <person name="Lipun K."/>
            <person name="Srisuk N."/>
            <person name="Duangmal K."/>
        </authorList>
    </citation>
    <scope>NUCLEOTIDE SEQUENCE [LARGE SCALE GENOMIC DNA]</scope>
    <source>
        <strain evidence="1 2">K13G38</strain>
    </source>
</reference>
<keyword evidence="2" id="KW-1185">Reference proteome</keyword>
<evidence type="ECO:0000313" key="2">
    <source>
        <dbReference type="Proteomes" id="UP000715441"/>
    </source>
</evidence>
<dbReference type="PANTHER" id="PTHR43025">
    <property type="entry name" value="MONOGALACTOSYLDIACYLGLYCEROL SYNTHASE"/>
    <property type="match status" value="1"/>
</dbReference>
<dbReference type="Gene3D" id="3.40.50.2000">
    <property type="entry name" value="Glycogen Phosphorylase B"/>
    <property type="match status" value="1"/>
</dbReference>
<evidence type="ECO:0000313" key="1">
    <source>
        <dbReference type="EMBL" id="NKQ55992.1"/>
    </source>
</evidence>
<organism evidence="1 2">
    <name type="scientific">Amycolatopsis acididurans</name>
    <dbReference type="NCBI Taxonomy" id="2724524"/>
    <lineage>
        <taxon>Bacteria</taxon>
        <taxon>Bacillati</taxon>
        <taxon>Actinomycetota</taxon>
        <taxon>Actinomycetes</taxon>
        <taxon>Pseudonocardiales</taxon>
        <taxon>Pseudonocardiaceae</taxon>
        <taxon>Amycolatopsis</taxon>
    </lineage>
</organism>
<accession>A0ABX1J879</accession>
<dbReference type="PANTHER" id="PTHR43025:SF3">
    <property type="entry name" value="MONOGALACTOSYLDIACYLGLYCEROL SYNTHASE 1, CHLOROPLASTIC"/>
    <property type="match status" value="1"/>
</dbReference>
<protein>
    <submittedName>
        <fullName evidence="1">Glycosyltransferase</fullName>
    </submittedName>
</protein>
<dbReference type="Pfam" id="PF13692">
    <property type="entry name" value="Glyco_trans_1_4"/>
    <property type="match status" value="1"/>
</dbReference>
<gene>
    <name evidence="1" type="ORF">HFP15_24235</name>
</gene>
<dbReference type="RefSeq" id="WP_168519037.1">
    <property type="nucleotide sequence ID" value="NZ_JAAXLS010000019.1"/>
</dbReference>
<dbReference type="InterPro" id="IPR050519">
    <property type="entry name" value="Glycosyltransf_28_UgtP"/>
</dbReference>